<evidence type="ECO:0000259" key="13">
    <source>
        <dbReference type="Pfam" id="PF00266"/>
    </source>
</evidence>
<evidence type="ECO:0000256" key="10">
    <source>
        <dbReference type="ARBA" id="ARBA00023014"/>
    </source>
</evidence>
<keyword evidence="7" id="KW-0479">Metal-binding</keyword>
<evidence type="ECO:0000256" key="3">
    <source>
        <dbReference type="ARBA" id="ARBA00006490"/>
    </source>
</evidence>
<comment type="cofactor">
    <cofactor evidence="1 12">
        <name>pyridoxal 5'-phosphate</name>
        <dbReference type="ChEBI" id="CHEBI:597326"/>
    </cofactor>
</comment>
<evidence type="ECO:0000313" key="15">
    <source>
        <dbReference type="Proteomes" id="UP000593836"/>
    </source>
</evidence>
<dbReference type="PROSITE" id="PS00595">
    <property type="entry name" value="AA_TRANSFER_CLASS_5"/>
    <property type="match status" value="1"/>
</dbReference>
<dbReference type="EMBL" id="CP054493">
    <property type="protein sequence ID" value="QOY54587.1"/>
    <property type="molecule type" value="Genomic_DNA"/>
</dbReference>
<dbReference type="Proteomes" id="UP000593836">
    <property type="component" value="Chromosome"/>
</dbReference>
<comment type="catalytic activity">
    <reaction evidence="11">
        <text>(sulfur carrier)-H + L-cysteine = (sulfur carrier)-SH + L-alanine</text>
        <dbReference type="Rhea" id="RHEA:43892"/>
        <dbReference type="Rhea" id="RHEA-COMP:14737"/>
        <dbReference type="Rhea" id="RHEA-COMP:14739"/>
        <dbReference type="ChEBI" id="CHEBI:29917"/>
        <dbReference type="ChEBI" id="CHEBI:35235"/>
        <dbReference type="ChEBI" id="CHEBI:57972"/>
        <dbReference type="ChEBI" id="CHEBI:64428"/>
        <dbReference type="EC" id="2.8.1.7"/>
    </reaction>
</comment>
<dbReference type="PANTHER" id="PTHR11601">
    <property type="entry name" value="CYSTEINE DESULFURYLASE FAMILY MEMBER"/>
    <property type="match status" value="1"/>
</dbReference>
<dbReference type="Gene3D" id="1.10.260.50">
    <property type="match status" value="1"/>
</dbReference>
<keyword evidence="9" id="KW-0408">Iron</keyword>
<evidence type="ECO:0000256" key="11">
    <source>
        <dbReference type="ARBA" id="ARBA00050776"/>
    </source>
</evidence>
<dbReference type="GO" id="GO:0031071">
    <property type="term" value="F:cysteine desulfurase activity"/>
    <property type="evidence" value="ECO:0007669"/>
    <property type="project" value="UniProtKB-EC"/>
</dbReference>
<dbReference type="InterPro" id="IPR015422">
    <property type="entry name" value="PyrdxlP-dep_Trfase_small"/>
</dbReference>
<feature type="domain" description="Aminotransferase class V" evidence="13">
    <location>
        <begin position="3"/>
        <end position="366"/>
    </location>
</feature>
<evidence type="ECO:0000256" key="9">
    <source>
        <dbReference type="ARBA" id="ARBA00023004"/>
    </source>
</evidence>
<keyword evidence="10" id="KW-0411">Iron-sulfur</keyword>
<keyword evidence="8" id="KW-0663">Pyridoxal phosphate</keyword>
<dbReference type="GO" id="GO:0046872">
    <property type="term" value="F:metal ion binding"/>
    <property type="evidence" value="ECO:0007669"/>
    <property type="project" value="UniProtKB-KW"/>
</dbReference>
<dbReference type="GO" id="GO:0006534">
    <property type="term" value="P:cysteine metabolic process"/>
    <property type="evidence" value="ECO:0007669"/>
    <property type="project" value="InterPro"/>
</dbReference>
<dbReference type="GO" id="GO:0051537">
    <property type="term" value="F:2 iron, 2 sulfur cluster binding"/>
    <property type="evidence" value="ECO:0007669"/>
    <property type="project" value="UniProtKB-KW"/>
</dbReference>
<keyword evidence="5 14" id="KW-0808">Transferase</keyword>
<dbReference type="InterPro" id="IPR015424">
    <property type="entry name" value="PyrdxlP-dep_Trfase"/>
</dbReference>
<name>A0A7S7M004_9BACT</name>
<dbReference type="Gene3D" id="3.90.1150.10">
    <property type="entry name" value="Aspartate Aminotransferase, domain 1"/>
    <property type="match status" value="1"/>
</dbReference>
<gene>
    <name evidence="14" type="primary">nifS</name>
    <name evidence="14" type="ORF">HUE87_12110</name>
</gene>
<dbReference type="SUPFAM" id="SSF53383">
    <property type="entry name" value="PLP-dependent transferases"/>
    <property type="match status" value="1"/>
</dbReference>
<dbReference type="AlphaFoldDB" id="A0A7S7M004"/>
<dbReference type="InterPro" id="IPR016454">
    <property type="entry name" value="Cysteine_dSase"/>
</dbReference>
<dbReference type="NCBIfam" id="TIGR03403">
    <property type="entry name" value="nifS_epsilon"/>
    <property type="match status" value="1"/>
</dbReference>
<sequence>MQVYLDNNATTMVDPLVVEAMTPFFSELYGNPNSLHKFGTASHPAISKAIDQVYTALNASDADDIVFTSCATESNNWVLQSIVTDLVRHGEKNHIVTTEVEHPSILSTCRFLEEQGVKVTYLPVNDQGVVEVSTVKSFITDKTALVSIMWASNETGMINPIKEIGAICKEKGVLFHSDAVQAVGKIPVDLEDVHVDFLSMSAHKFHGPKGIGALYIKNSQKLTPLLHGGEHMGGRRSGTLNVPSIVGMGKAIELATVNIKETAAKIRAQRDRLEDAILELSDTFVVGDRENRTPNTILISIKGVEGEGMLWDLNNGQIGASTGSACASEDLEANTVMLAIGADNELAHTGIRLSLSRFTTDSEIDYTIAHFKNAVGRLRAISSSFAKVQPTPGGEVQECELHHH</sequence>
<dbReference type="PIRSF" id="PIRSF005572">
    <property type="entry name" value="NifS"/>
    <property type="match status" value="1"/>
</dbReference>
<dbReference type="PANTHER" id="PTHR11601:SF34">
    <property type="entry name" value="CYSTEINE DESULFURASE"/>
    <property type="match status" value="1"/>
</dbReference>
<comment type="function">
    <text evidence="2">Catalyzes the removal of elemental sulfur atoms from cysteine to produce alanine. Seems to participate in the biosynthesis of the nitrogenase metalloclusters by providing the inorganic sulfur required for the Fe-S core formation.</text>
</comment>
<keyword evidence="6" id="KW-0001">2Fe-2S</keyword>
<proteinExistence type="inferred from homology"/>
<evidence type="ECO:0000256" key="8">
    <source>
        <dbReference type="ARBA" id="ARBA00022898"/>
    </source>
</evidence>
<evidence type="ECO:0000256" key="2">
    <source>
        <dbReference type="ARBA" id="ARBA00003120"/>
    </source>
</evidence>
<dbReference type="RefSeq" id="WP_194366632.1">
    <property type="nucleotide sequence ID" value="NZ_CP054493.1"/>
</dbReference>
<evidence type="ECO:0000256" key="6">
    <source>
        <dbReference type="ARBA" id="ARBA00022714"/>
    </source>
</evidence>
<dbReference type="Gene3D" id="3.40.640.10">
    <property type="entry name" value="Type I PLP-dependent aspartate aminotransferase-like (Major domain)"/>
    <property type="match status" value="1"/>
</dbReference>
<dbReference type="InterPro" id="IPR017773">
    <property type="entry name" value="Cys_deSase_NifS_proteobacteria"/>
</dbReference>
<dbReference type="Pfam" id="PF00266">
    <property type="entry name" value="Aminotran_5"/>
    <property type="match status" value="1"/>
</dbReference>
<reference evidence="14 15" key="1">
    <citation type="submission" date="2020-05" db="EMBL/GenBank/DDBJ databases">
        <title>Sulfurimonas marisnigri, sp. nov., and Sulfurimonas baltica, sp. nov., manganese oxide reducing chemolithoautotrophs of the class Epsilonproteobacteria isolated from the pelagic redoxclines of the Black and Baltic Seas and emended description of the genus Sulfurimonas.</title>
        <authorList>
            <person name="Henkel J.V."/>
            <person name="Laudan C."/>
            <person name="Werner J."/>
            <person name="Neu T."/>
            <person name="Plewe S."/>
            <person name="Sproer C."/>
            <person name="Bunk B."/>
            <person name="Schulz-Vogt H.N."/>
        </authorList>
    </citation>
    <scope>NUCLEOTIDE SEQUENCE [LARGE SCALE GENOMIC DNA]</scope>
    <source>
        <strain evidence="14 15">SoZ1</strain>
    </source>
</reference>
<evidence type="ECO:0000256" key="5">
    <source>
        <dbReference type="ARBA" id="ARBA00022679"/>
    </source>
</evidence>
<evidence type="ECO:0000256" key="7">
    <source>
        <dbReference type="ARBA" id="ARBA00022723"/>
    </source>
</evidence>
<comment type="similarity">
    <text evidence="3">Belongs to the class-V pyridoxal-phosphate-dependent aminotransferase family. NifS/IscS subfamily.</text>
</comment>
<protein>
    <recommendedName>
        <fullName evidence="4">cysteine desulfurase</fullName>
        <ecNumber evidence="4">2.8.1.7</ecNumber>
    </recommendedName>
</protein>
<dbReference type="EC" id="2.8.1.7" evidence="4"/>
<accession>A0A7S7M004</accession>
<dbReference type="KEGG" id="smas:HUE87_12110"/>
<evidence type="ECO:0000256" key="1">
    <source>
        <dbReference type="ARBA" id="ARBA00001933"/>
    </source>
</evidence>
<dbReference type="InterPro" id="IPR015421">
    <property type="entry name" value="PyrdxlP-dep_Trfase_major"/>
</dbReference>
<evidence type="ECO:0000313" key="14">
    <source>
        <dbReference type="EMBL" id="QOY54587.1"/>
    </source>
</evidence>
<organism evidence="14 15">
    <name type="scientific">Candidatus Sulfurimonas marisnigri</name>
    <dbReference type="NCBI Taxonomy" id="2740405"/>
    <lineage>
        <taxon>Bacteria</taxon>
        <taxon>Pseudomonadati</taxon>
        <taxon>Campylobacterota</taxon>
        <taxon>Epsilonproteobacteria</taxon>
        <taxon>Campylobacterales</taxon>
        <taxon>Sulfurimonadaceae</taxon>
        <taxon>Sulfurimonas</taxon>
    </lineage>
</organism>
<dbReference type="FunFam" id="3.40.640.10:FF:000084">
    <property type="entry name" value="IscS-like cysteine desulfurase"/>
    <property type="match status" value="1"/>
</dbReference>
<dbReference type="InterPro" id="IPR020578">
    <property type="entry name" value="Aminotrans_V_PyrdxlP_BS"/>
</dbReference>
<evidence type="ECO:0000256" key="12">
    <source>
        <dbReference type="RuleBase" id="RU004504"/>
    </source>
</evidence>
<keyword evidence="15" id="KW-1185">Reference proteome</keyword>
<dbReference type="InterPro" id="IPR000192">
    <property type="entry name" value="Aminotrans_V_dom"/>
</dbReference>
<evidence type="ECO:0000256" key="4">
    <source>
        <dbReference type="ARBA" id="ARBA00012239"/>
    </source>
</evidence>